<dbReference type="Pfam" id="PF00392">
    <property type="entry name" value="GntR"/>
    <property type="match status" value="1"/>
</dbReference>
<feature type="region of interest" description="Disordered" evidence="4">
    <location>
        <begin position="87"/>
        <end position="122"/>
    </location>
</feature>
<dbReference type="GO" id="GO:0008483">
    <property type="term" value="F:transaminase activity"/>
    <property type="evidence" value="ECO:0007669"/>
    <property type="project" value="UniProtKB-KW"/>
</dbReference>
<dbReference type="PANTHER" id="PTHR46577:SF1">
    <property type="entry name" value="HTH-TYPE TRANSCRIPTIONAL REGULATORY PROTEIN GABR"/>
    <property type="match status" value="1"/>
</dbReference>
<evidence type="ECO:0000256" key="2">
    <source>
        <dbReference type="ARBA" id="ARBA00023125"/>
    </source>
</evidence>
<evidence type="ECO:0000256" key="1">
    <source>
        <dbReference type="ARBA" id="ARBA00023015"/>
    </source>
</evidence>
<name>A0ABS6I6K2_9MICC</name>
<dbReference type="CDD" id="cd00609">
    <property type="entry name" value="AAT_like"/>
    <property type="match status" value="1"/>
</dbReference>
<dbReference type="RefSeq" id="WP_216924292.1">
    <property type="nucleotide sequence ID" value="NZ_JAHOPC010000004.1"/>
</dbReference>
<reference evidence="6 7" key="1">
    <citation type="submission" date="2021-06" db="EMBL/GenBank/DDBJ databases">
        <authorList>
            <person name="Jeong J.W."/>
        </authorList>
    </citation>
    <scope>NUCLEOTIDE SEQUENCE [LARGE SCALE GENOMIC DNA]</scope>
    <source>
        <strain evidence="6 7">MMS21-TAE1-1</strain>
    </source>
</reference>
<evidence type="ECO:0000256" key="4">
    <source>
        <dbReference type="SAM" id="MobiDB-lite"/>
    </source>
</evidence>
<dbReference type="CDD" id="cd07377">
    <property type="entry name" value="WHTH_GntR"/>
    <property type="match status" value="1"/>
</dbReference>
<keyword evidence="6" id="KW-0808">Transferase</keyword>
<proteinExistence type="predicted"/>
<dbReference type="InterPro" id="IPR004839">
    <property type="entry name" value="Aminotransferase_I/II_large"/>
</dbReference>
<protein>
    <submittedName>
        <fullName evidence="6">PLP-dependent aminotransferase family protein</fullName>
    </submittedName>
</protein>
<evidence type="ECO:0000259" key="5">
    <source>
        <dbReference type="PROSITE" id="PS50949"/>
    </source>
</evidence>
<dbReference type="InterPro" id="IPR051446">
    <property type="entry name" value="HTH_trans_reg/aminotransferase"/>
</dbReference>
<keyword evidence="1" id="KW-0805">Transcription regulation</keyword>
<accession>A0ABS6I6K2</accession>
<comment type="caution">
    <text evidence="6">The sequence shown here is derived from an EMBL/GenBank/DDBJ whole genome shotgun (WGS) entry which is preliminary data.</text>
</comment>
<dbReference type="PROSITE" id="PS50949">
    <property type="entry name" value="HTH_GNTR"/>
    <property type="match status" value="1"/>
</dbReference>
<keyword evidence="3" id="KW-0804">Transcription</keyword>
<keyword evidence="6" id="KW-0032">Aminotransferase</keyword>
<organism evidence="6 7">
    <name type="scientific">Paenarthrobacter aromaticivorans</name>
    <dbReference type="NCBI Taxonomy" id="2849150"/>
    <lineage>
        <taxon>Bacteria</taxon>
        <taxon>Bacillati</taxon>
        <taxon>Actinomycetota</taxon>
        <taxon>Actinomycetes</taxon>
        <taxon>Micrococcales</taxon>
        <taxon>Micrococcaceae</taxon>
        <taxon>Paenarthrobacter</taxon>
    </lineage>
</organism>
<dbReference type="InterPro" id="IPR000524">
    <property type="entry name" value="Tscrpt_reg_HTH_GntR"/>
</dbReference>
<evidence type="ECO:0000313" key="7">
    <source>
        <dbReference type="Proteomes" id="UP000824166"/>
    </source>
</evidence>
<gene>
    <name evidence="6" type="ORF">KSW38_08750</name>
</gene>
<keyword evidence="2" id="KW-0238">DNA-binding</keyword>
<dbReference type="Pfam" id="PF00155">
    <property type="entry name" value="Aminotran_1_2"/>
    <property type="match status" value="1"/>
</dbReference>
<feature type="domain" description="HTH gntR-type" evidence="5">
    <location>
        <begin position="20"/>
        <end position="88"/>
    </location>
</feature>
<dbReference type="EMBL" id="JAHOPC010000004">
    <property type="protein sequence ID" value="MBU8866376.1"/>
    <property type="molecule type" value="Genomic_DNA"/>
</dbReference>
<evidence type="ECO:0000256" key="3">
    <source>
        <dbReference type="ARBA" id="ARBA00023163"/>
    </source>
</evidence>
<keyword evidence="7" id="KW-1185">Reference proteome</keyword>
<evidence type="ECO:0000313" key="6">
    <source>
        <dbReference type="EMBL" id="MBU8866376.1"/>
    </source>
</evidence>
<dbReference type="Proteomes" id="UP000824166">
    <property type="component" value="Unassembled WGS sequence"/>
</dbReference>
<dbReference type="SMART" id="SM00345">
    <property type="entry name" value="HTH_GNTR"/>
    <property type="match status" value="1"/>
</dbReference>
<dbReference type="PANTHER" id="PTHR46577">
    <property type="entry name" value="HTH-TYPE TRANSCRIPTIONAL REGULATORY PROTEIN GABR"/>
    <property type="match status" value="1"/>
</dbReference>
<sequence length="498" mass="53731">MKSAGGRLLAGLELHRDAAQPLHRQLYGQLRTQILTGSLPSGTRLPSTRTLVAELGVSRITVVSAFEQLTAEGFLRSRAGDGTYVDTLWSDNAPRQPLSRPPLSERGAATSSRGADLSGEAPQAWAPAESESFVASQVAASAFPAATWKRLLGRHAGSTEQFMNGYGDPHGHRPLREAIADYVNDVRGLGCTPDQVIVTSGAQQAFNVLAVLLLDAGDTVVVEDPGHISGRLAFQSQGCPVRGVPVDAEGAVLPDENDVESPARLACLTPARQHPLGIAMSPARRAEWIAWAERNGSWIVEDDCDSELRYRGKALPTLFGLDLSRHVITVGSFSKVLAPSIRLGYCVLPEDLVEPFASASSIIGRPPATVLQAALTDFLSEGHLHAHLRRTRRLYAARQDALLEAIDQRLSRRIQAEQVDAGLHVMGWLREPLDDIEVARGLAAGGVYTYPLGEYRVTRRLPPALLIGFAGTAEDHMPEAVGRMAAAWDRWEQLGARS</sequence>